<dbReference type="Pfam" id="PF25171">
    <property type="entry name" value="Beta-prop_WDR36-Utp21_1st"/>
    <property type="match status" value="1"/>
</dbReference>
<keyword evidence="8" id="KW-1185">Reference proteome</keyword>
<feature type="compositionally biased region" description="Low complexity" evidence="4">
    <location>
        <begin position="676"/>
        <end position="686"/>
    </location>
</feature>
<feature type="domain" description="WDR36/Utp21 C-terminal" evidence="5">
    <location>
        <begin position="730"/>
        <end position="936"/>
    </location>
</feature>
<evidence type="ECO:0000256" key="3">
    <source>
        <dbReference type="PROSITE-ProRule" id="PRU00221"/>
    </source>
</evidence>
<feature type="domain" description="WDR36/Utp21 N-terminal" evidence="6">
    <location>
        <begin position="33"/>
        <end position="294"/>
    </location>
</feature>
<feature type="repeat" description="WD" evidence="3">
    <location>
        <begin position="473"/>
        <end position="514"/>
    </location>
</feature>
<evidence type="ECO:0000256" key="4">
    <source>
        <dbReference type="SAM" id="MobiDB-lite"/>
    </source>
</evidence>
<proteinExistence type="predicted"/>
<dbReference type="PANTHER" id="PTHR22840">
    <property type="entry name" value="WD REPEAT-CONTAINING PROTEIN 36"/>
    <property type="match status" value="1"/>
</dbReference>
<evidence type="ECO:0000313" key="7">
    <source>
        <dbReference type="EMBL" id="CAL5223490.1"/>
    </source>
</evidence>
<accession>A0ABP1FUC7</accession>
<dbReference type="InterPro" id="IPR019775">
    <property type="entry name" value="WD40_repeat_CS"/>
</dbReference>
<dbReference type="InterPro" id="IPR059157">
    <property type="entry name" value="WDR36-Utp21_N"/>
</dbReference>
<organism evidence="7 8">
    <name type="scientific">Coccomyxa viridis</name>
    <dbReference type="NCBI Taxonomy" id="1274662"/>
    <lineage>
        <taxon>Eukaryota</taxon>
        <taxon>Viridiplantae</taxon>
        <taxon>Chlorophyta</taxon>
        <taxon>core chlorophytes</taxon>
        <taxon>Trebouxiophyceae</taxon>
        <taxon>Trebouxiophyceae incertae sedis</taxon>
        <taxon>Coccomyxaceae</taxon>
        <taxon>Coccomyxa</taxon>
    </lineage>
</organism>
<dbReference type="EMBL" id="CAXHTA020000008">
    <property type="protein sequence ID" value="CAL5223490.1"/>
    <property type="molecule type" value="Genomic_DNA"/>
</dbReference>
<feature type="repeat" description="WD" evidence="3">
    <location>
        <begin position="556"/>
        <end position="597"/>
    </location>
</feature>
<gene>
    <name evidence="7" type="primary">g6015</name>
    <name evidence="7" type="ORF">VP750_LOCUS5149</name>
</gene>
<dbReference type="InterPro" id="IPR007319">
    <property type="entry name" value="WDR36/Utp21_C"/>
</dbReference>
<dbReference type="Gene3D" id="2.130.10.10">
    <property type="entry name" value="YVTN repeat-like/Quinoprotein amine dehydrogenase"/>
    <property type="match status" value="2"/>
</dbReference>
<dbReference type="PROSITE" id="PS50082">
    <property type="entry name" value="WD_REPEATS_2"/>
    <property type="match status" value="3"/>
</dbReference>
<reference evidence="7 8" key="1">
    <citation type="submission" date="2024-06" db="EMBL/GenBank/DDBJ databases">
        <authorList>
            <person name="Kraege A."/>
            <person name="Thomma B."/>
        </authorList>
    </citation>
    <scope>NUCLEOTIDE SEQUENCE [LARGE SCALE GENOMIC DNA]</scope>
</reference>
<dbReference type="InterPro" id="IPR011047">
    <property type="entry name" value="Quinoprotein_ADH-like_sf"/>
</dbReference>
<evidence type="ECO:0000259" key="6">
    <source>
        <dbReference type="Pfam" id="PF25171"/>
    </source>
</evidence>
<dbReference type="SMART" id="SM00320">
    <property type="entry name" value="WD40"/>
    <property type="match status" value="9"/>
</dbReference>
<dbReference type="Pfam" id="PF25168">
    <property type="entry name" value="Beta-prop_WDR36-Utp21_2nd"/>
    <property type="match status" value="1"/>
</dbReference>
<dbReference type="SUPFAM" id="SSF50998">
    <property type="entry name" value="Quinoprotein alcohol dehydrogenase-like"/>
    <property type="match status" value="1"/>
</dbReference>
<dbReference type="InterPro" id="IPR036322">
    <property type="entry name" value="WD40_repeat_dom_sf"/>
</dbReference>
<dbReference type="SUPFAM" id="SSF50978">
    <property type="entry name" value="WD40 repeat-like"/>
    <property type="match status" value="1"/>
</dbReference>
<evidence type="ECO:0000259" key="5">
    <source>
        <dbReference type="Pfam" id="PF04192"/>
    </source>
</evidence>
<feature type="region of interest" description="Disordered" evidence="4">
    <location>
        <begin position="657"/>
        <end position="727"/>
    </location>
</feature>
<protein>
    <submittedName>
        <fullName evidence="7">G6015 protein</fullName>
    </submittedName>
</protein>
<dbReference type="InterPro" id="IPR015943">
    <property type="entry name" value="WD40/YVTN_repeat-like_dom_sf"/>
</dbReference>
<dbReference type="PROSITE" id="PS50294">
    <property type="entry name" value="WD_REPEATS_REGION"/>
    <property type="match status" value="2"/>
</dbReference>
<dbReference type="Proteomes" id="UP001497392">
    <property type="component" value="Unassembled WGS sequence"/>
</dbReference>
<dbReference type="PANTHER" id="PTHR22840:SF12">
    <property type="entry name" value="WD REPEAT-CONTAINING PROTEIN 36"/>
    <property type="match status" value="1"/>
</dbReference>
<feature type="repeat" description="WD" evidence="3">
    <location>
        <begin position="260"/>
        <end position="291"/>
    </location>
</feature>
<evidence type="ECO:0000256" key="2">
    <source>
        <dbReference type="ARBA" id="ARBA00022737"/>
    </source>
</evidence>
<comment type="caution">
    <text evidence="7">The sequence shown here is derived from an EMBL/GenBank/DDBJ whole genome shotgun (WGS) entry which is preliminary data.</text>
</comment>
<dbReference type="Pfam" id="PF04192">
    <property type="entry name" value="Utp21"/>
    <property type="match status" value="1"/>
</dbReference>
<evidence type="ECO:0000256" key="1">
    <source>
        <dbReference type="ARBA" id="ARBA00022574"/>
    </source>
</evidence>
<name>A0ABP1FUC7_9CHLO</name>
<keyword evidence="2" id="KW-0677">Repeat</keyword>
<dbReference type="PROSITE" id="PS00678">
    <property type="entry name" value="WD_REPEATS_1"/>
    <property type="match status" value="1"/>
</dbReference>
<sequence>MSAPLFQPFRALGYITDSVPYSVQRLGRESFVTLAHNIQALASKGDLTFAAVGTRIVVCKRAHRHGSYKGHTGAILQLLVLGDCLLSLGADRKLLVWKIGTYAAPEVTIDLGEDFTPTCMAHPDTYLNKVVVASQRGTMQLWNFSKGTRLYEFKVADCAIKCLTPSPALDVVGIGLADGRALLHNLRFDEGVAAFSNASGAGTADEAFLPGQARSSADGGACTAISFRTGAGIPLMAAGGGAGVVTVWDLEARKLHTIIRDAHDAPVTKLHFFPGEPRLMSAGADNALKQWVFDAMDGSARLLRFRSGHAAPPTCLTHYGEAGTRLLSAGQDRAFRMFSTIQDQQSSELSQGHIAKRAKRLKVDQQELKLPRVTALAASQLRERDWANVITAHEGDPLAYTWRLSHLTLGEHVLQPPNKGKKGAPVAPDAPVSAVAVSSCGNYGLVGTAAGRVDRYNMQSGLHRGFYARSAVKHAHDGSVAGLAADACNKLLVSGGYDGVLRIWSFKQRRLLREIPVGRPIFRMCHHAGSALLSVASDDLLIRMYDIEAMRSVRQFRGHTDRITDLRMSADARWLLSSSLDGTLRVWDVPSARCLQVLKLGPPVTALSLSPTMDMLATTHVNRRGIYLWSNATIYGSGADIRPSVLPVDARLPALASGHAADAEEDRDSAEGRQPAANDADSSASSGEEDEHPVTALPRPLPEMDAEADATAPEASTSGRTGEDGSPLALSPELITLALLPRSQWQGLLYLDAIKERNKPIEPPKKPAQAPFFLPTVPGLARDPVFDLDGAEEKDAGASRVLKTGSQREASELSLLLQQGRRDMDYGRLMAYLKGLTPSRLDSELRYMQLVEGMSTKEELQDLCRLLDFLAHEINGNCNFEFVQALLRLVLQVHGDAIMQEPRLRKRLSALEDGMQQTWGRIEDLLQSTRSMLSFLGNLQA</sequence>
<dbReference type="InterPro" id="IPR001680">
    <property type="entry name" value="WD40_rpt"/>
</dbReference>
<evidence type="ECO:0000313" key="8">
    <source>
        <dbReference type="Proteomes" id="UP001497392"/>
    </source>
</evidence>
<keyword evidence="1 3" id="KW-0853">WD repeat</keyword>